<evidence type="ECO:0000256" key="8">
    <source>
        <dbReference type="SAM" id="SignalP"/>
    </source>
</evidence>
<accession>A0ABM8ZHL5</accession>
<dbReference type="PRINTS" id="PR01441">
    <property type="entry name" value="CELLSNTHASEC"/>
</dbReference>
<keyword evidence="3 8" id="KW-0732">Signal</keyword>
<feature type="domain" description="Cellulose synthase operon C C-terminal" evidence="9">
    <location>
        <begin position="908"/>
        <end position="1263"/>
    </location>
</feature>
<dbReference type="InterPro" id="IPR003921">
    <property type="entry name" value="Cell_synth_C"/>
</dbReference>
<evidence type="ECO:0000256" key="5">
    <source>
        <dbReference type="ARBA" id="ARBA00022803"/>
    </source>
</evidence>
<dbReference type="SUPFAM" id="SSF48452">
    <property type="entry name" value="TPR-like"/>
    <property type="match status" value="4"/>
</dbReference>
<evidence type="ECO:0000256" key="2">
    <source>
        <dbReference type="ARBA" id="ARBA00005186"/>
    </source>
</evidence>
<keyword evidence="5 7" id="KW-0802">TPR repeat</keyword>
<dbReference type="Gene3D" id="1.25.40.10">
    <property type="entry name" value="Tetratricopeptide repeat domain"/>
    <property type="match status" value="5"/>
</dbReference>
<dbReference type="Proteomes" id="UP000838160">
    <property type="component" value="Unassembled WGS sequence"/>
</dbReference>
<dbReference type="InterPro" id="IPR011990">
    <property type="entry name" value="TPR-like_helical_dom_sf"/>
</dbReference>
<dbReference type="InterPro" id="IPR011717">
    <property type="entry name" value="TPR-4"/>
</dbReference>
<keyword evidence="6" id="KW-0135">Cellulose biosynthesis</keyword>
<dbReference type="InterPro" id="IPR008410">
    <property type="entry name" value="BCSC_C"/>
</dbReference>
<protein>
    <submittedName>
        <fullName evidence="10">Cellulose synthase operon protein C</fullName>
    </submittedName>
</protein>
<reference evidence="10" key="1">
    <citation type="submission" date="2021-12" db="EMBL/GenBank/DDBJ databases">
        <authorList>
            <person name="Rodrigo-Torres L."/>
            <person name="Arahal R. D."/>
            <person name="Lucena T."/>
        </authorList>
    </citation>
    <scope>NUCLEOTIDE SEQUENCE</scope>
    <source>
        <strain evidence="10">CECT 8226</strain>
    </source>
</reference>
<dbReference type="PROSITE" id="PS50005">
    <property type="entry name" value="TPR"/>
    <property type="match status" value="2"/>
</dbReference>
<evidence type="ECO:0000313" key="10">
    <source>
        <dbReference type="EMBL" id="CAH0526208.1"/>
    </source>
</evidence>
<proteinExistence type="predicted"/>
<evidence type="ECO:0000259" key="9">
    <source>
        <dbReference type="Pfam" id="PF05420"/>
    </source>
</evidence>
<dbReference type="PANTHER" id="PTHR45586:SF1">
    <property type="entry name" value="LIPOPOLYSACCHARIDE ASSEMBLY PROTEIN B"/>
    <property type="match status" value="1"/>
</dbReference>
<dbReference type="SMART" id="SM00028">
    <property type="entry name" value="TPR"/>
    <property type="match status" value="5"/>
</dbReference>
<feature type="signal peptide" evidence="8">
    <location>
        <begin position="1"/>
        <end position="24"/>
    </location>
</feature>
<dbReference type="PANTHER" id="PTHR45586">
    <property type="entry name" value="TPR REPEAT-CONTAINING PROTEIN PA4667"/>
    <property type="match status" value="1"/>
</dbReference>
<dbReference type="Pfam" id="PF05420">
    <property type="entry name" value="BCSC_C"/>
    <property type="match status" value="1"/>
</dbReference>
<evidence type="ECO:0000313" key="11">
    <source>
        <dbReference type="Proteomes" id="UP000838160"/>
    </source>
</evidence>
<evidence type="ECO:0000256" key="4">
    <source>
        <dbReference type="ARBA" id="ARBA00022737"/>
    </source>
</evidence>
<feature type="chain" id="PRO_5046963634" evidence="8">
    <location>
        <begin position="25"/>
        <end position="1265"/>
    </location>
</feature>
<comment type="caution">
    <text evidence="10">The sequence shown here is derived from an EMBL/GenBank/DDBJ whole genome shotgun (WGS) entry which is preliminary data.</text>
</comment>
<gene>
    <name evidence="10" type="primary">acsC</name>
    <name evidence="10" type="ORF">VHP8226_01682</name>
</gene>
<dbReference type="EMBL" id="CAKLCM010000002">
    <property type="protein sequence ID" value="CAH0526208.1"/>
    <property type="molecule type" value="Genomic_DNA"/>
</dbReference>
<name>A0ABM8ZHL5_9VIBR</name>
<keyword evidence="11" id="KW-1185">Reference proteome</keyword>
<feature type="repeat" description="TPR" evidence="7">
    <location>
        <begin position="263"/>
        <end position="296"/>
    </location>
</feature>
<dbReference type="Pfam" id="PF14559">
    <property type="entry name" value="TPR_19"/>
    <property type="match status" value="2"/>
</dbReference>
<dbReference type="Pfam" id="PF07721">
    <property type="entry name" value="TPR_4"/>
    <property type="match status" value="1"/>
</dbReference>
<evidence type="ECO:0000256" key="7">
    <source>
        <dbReference type="PROSITE-ProRule" id="PRU00339"/>
    </source>
</evidence>
<organism evidence="10 11">
    <name type="scientific">Vibrio hippocampi</name>
    <dbReference type="NCBI Taxonomy" id="654686"/>
    <lineage>
        <taxon>Bacteria</taxon>
        <taxon>Pseudomonadati</taxon>
        <taxon>Pseudomonadota</taxon>
        <taxon>Gammaproteobacteria</taxon>
        <taxon>Vibrionales</taxon>
        <taxon>Vibrionaceae</taxon>
        <taxon>Vibrio</taxon>
    </lineage>
</organism>
<keyword evidence="4" id="KW-0677">Repeat</keyword>
<comment type="pathway">
    <text evidence="2">Glycan metabolism; bacterial cellulose biosynthesis.</text>
</comment>
<sequence length="1265" mass="140592">MQYKIQSMISLTCLVQALSMNVNATELAANNSTLNTLFEQAEYWHSKSNDTLASESLEKVLMVEADNERALYYLSLWADQRGDTKQAVEWQTRLAQTAPQSPYLQQLQSRAGLKQLPQAQLEQARRLANTGNLQQALETWRTLFEDGEPPLALAPEYYLTMASDKAQYNEAKTQLKELYRRYPENTAIKLTYAKVLSYRKSTRRQGMDMLQSMAETNKEADASLRQTLLWLQPTPEDERYYQAWVKRHPQDKEIKQLFDKKVSNAVRSSGFELLNKGQLTQAKRAFLQAIDVNPKDADALAGLGYVYSQQGDFAKAADYLSRSASLGGKQASARRKQASEAKFYADLNRAKQQQKQGNVKQALQLSHPLAARSDQLGNTAKLFRAQLLRQVGDYSEAERLLSSVLKSSPKNSAAKEQLYYVLVEQNDAERAQQLLNDLPAEQQRKIKSADQFGNIRSLAEQAVAMGNIETAIVIIENGVDRLPNNPWMRLELARLLHLTNRGSEAEQVIAHLYRSEASNESLYAAAVYYSGQDQWQRANSYLGRIPEAERTDRMDGLYQEGLLNQTLDRVASYIAQGNRDKSLELLKALASEPFDKPYQAGKAAELMVQSGDMNLAVETIQKNLDQGIEGNAQDYANHITILYQAGLKKAAQNLLNDPLITANSSEAQLARARNVYVIAEADQLRLAGHYAPAYDVLTMALQQDPNSVELMLAMARLYQSGKMHQEAGVVYDYLISTDQDSNQQDARIGAINIALANNDPQTARELAKELKDTQSPSRLLLLARVYHAEGDHQQAMATLRNARGKLLGMELTSISSSPMQGGQLLADNPFRTHSNPLADVSAQSVYGTTMPWQVESDGNSRSDVPKLTTQQQTLAQVDKLIASIGQETSSRLEADIEIRGREGEAGLSKLTEAKSTLAWSTQPFANTRFKVEVSAVALNSGSSSGDASRRFGTGATIQGQVAEDEDLSELNGDELPSVASQGSQQQTGVEVAMSMQGRDYTLDIGTTPLGFEENTFVGGVEWRPKLNNFTRLTLSAQRRLIKDSLLSYAGVTDKYSGQTWGQVTKNGAEVALSYDDGFAGYYVNAEGWAYLGENVADNTSLGVSSGFYFRPHVNDDAELKAGISMSYLNFAENLSYFTMGHGGYFSPQNYVNIAFPFTYSHEYMGLNYSIGGSLGYQSYSLDSAGYYPNDGALQSELEYYAGLGYTEEAYYDGEAVGGIGYQFNATLQYLIQRNLMLEARVLYDTFGSYNEALGQIWLRHYFNDY</sequence>
<dbReference type="RefSeq" id="WP_237484617.1">
    <property type="nucleotide sequence ID" value="NZ_CAKLCM010000002.1"/>
</dbReference>
<comment type="function">
    <text evidence="1">Required for maximal bacterial cellulose synthesis.</text>
</comment>
<evidence type="ECO:0000256" key="1">
    <source>
        <dbReference type="ARBA" id="ARBA00003476"/>
    </source>
</evidence>
<feature type="repeat" description="TPR" evidence="7">
    <location>
        <begin position="297"/>
        <end position="330"/>
    </location>
</feature>
<dbReference type="InterPro" id="IPR019734">
    <property type="entry name" value="TPR_rpt"/>
</dbReference>
<dbReference type="Pfam" id="PF13432">
    <property type="entry name" value="TPR_16"/>
    <property type="match status" value="1"/>
</dbReference>
<dbReference type="InterPro" id="IPR051012">
    <property type="entry name" value="CellSynth/LPSAsmb/PSIAsmb"/>
</dbReference>
<evidence type="ECO:0000256" key="3">
    <source>
        <dbReference type="ARBA" id="ARBA00022729"/>
    </source>
</evidence>
<evidence type="ECO:0000256" key="6">
    <source>
        <dbReference type="ARBA" id="ARBA00022916"/>
    </source>
</evidence>